<gene>
    <name evidence="1" type="ORF">RradSPS_2530</name>
    <name evidence="2" type="ORF">SIL72_00280</name>
</gene>
<accession>A0A023X638</accession>
<dbReference type="STRING" id="42256.RradSPS_2530"/>
<dbReference type="RefSeq" id="WP_038683111.1">
    <property type="nucleotide sequence ID" value="NZ_JAWXXX010000001.1"/>
</dbReference>
<dbReference type="KEGG" id="rrd:RradSPS_2530"/>
<evidence type="ECO:0000313" key="2">
    <source>
        <dbReference type="EMBL" id="MDX5892452.1"/>
    </source>
</evidence>
<dbReference type="EMBL" id="CP007514">
    <property type="protein sequence ID" value="AHY47813.1"/>
    <property type="molecule type" value="Genomic_DNA"/>
</dbReference>
<dbReference type="InterPro" id="IPR036249">
    <property type="entry name" value="Thioredoxin-like_sf"/>
</dbReference>
<keyword evidence="3" id="KW-1185">Reference proteome</keyword>
<reference evidence="2" key="2">
    <citation type="submission" date="2023-11" db="EMBL/GenBank/DDBJ databases">
        <title>MicrobeMod: A computational toolkit for identifying prokaryotic methylation and restriction-modification with nanopore sequencing.</title>
        <authorList>
            <person name="Crits-Christoph A."/>
            <person name="Kang S.C."/>
            <person name="Lee H."/>
            <person name="Ostrov N."/>
        </authorList>
    </citation>
    <scope>NUCLEOTIDE SEQUENCE</scope>
    <source>
        <strain evidence="2">ATCC 51242</strain>
    </source>
</reference>
<dbReference type="Proteomes" id="UP001281130">
    <property type="component" value="Unassembled WGS sequence"/>
</dbReference>
<evidence type="ECO:0000313" key="1">
    <source>
        <dbReference type="EMBL" id="AHY47813.1"/>
    </source>
</evidence>
<dbReference type="Proteomes" id="UP000025229">
    <property type="component" value="Chromosome"/>
</dbReference>
<evidence type="ECO:0000313" key="3">
    <source>
        <dbReference type="Proteomes" id="UP000025229"/>
    </source>
</evidence>
<organism evidence="1 3">
    <name type="scientific">Rubrobacter radiotolerans</name>
    <name type="common">Arthrobacter radiotolerans</name>
    <dbReference type="NCBI Taxonomy" id="42256"/>
    <lineage>
        <taxon>Bacteria</taxon>
        <taxon>Bacillati</taxon>
        <taxon>Actinomycetota</taxon>
        <taxon>Rubrobacteria</taxon>
        <taxon>Rubrobacterales</taxon>
        <taxon>Rubrobacteraceae</taxon>
        <taxon>Rubrobacter</taxon>
    </lineage>
</organism>
<sequence>MALSPGTLAPFFSTIASGSGRRVSLRSCAGRPLVLVFHGRENAEVVQRVNRALRERYPRAEELTVASVIDLSFVPPLYWGVASMELDRAFRQAAAELPDGVDPKDYVVILPDWTGSTTRKYRARGARHEAVSVVVDADSTVLGTVEGDDPAEPILAALEGRSGGR</sequence>
<protein>
    <submittedName>
        <fullName evidence="1">AhpC/TSA family</fullName>
    </submittedName>
</protein>
<dbReference type="SUPFAM" id="SSF52833">
    <property type="entry name" value="Thioredoxin-like"/>
    <property type="match status" value="1"/>
</dbReference>
<name>A0A023X638_RUBRA</name>
<proteinExistence type="predicted"/>
<reference evidence="1 3" key="1">
    <citation type="submission" date="2014-03" db="EMBL/GenBank/DDBJ databases">
        <title>Complete genome sequence of the Radio-Resistant Rubrobacter radiotolerans RSPS-4.</title>
        <authorList>
            <person name="Egas C.C."/>
            <person name="Barroso C.C."/>
            <person name="Froufe H.J.C."/>
            <person name="Pacheco J.J."/>
            <person name="Albuquerque L.L."/>
            <person name="da Costa M.M.S."/>
        </authorList>
    </citation>
    <scope>NUCLEOTIDE SEQUENCE [LARGE SCALE GENOMIC DNA]</scope>
    <source>
        <strain evidence="1 3">RSPS-4</strain>
    </source>
</reference>
<dbReference type="HOGENOM" id="CLU_1609574_0_0_11"/>
<dbReference type="Gene3D" id="3.40.30.10">
    <property type="entry name" value="Glutaredoxin"/>
    <property type="match status" value="1"/>
</dbReference>
<dbReference type="AlphaFoldDB" id="A0A023X638"/>
<dbReference type="EMBL" id="JAWXXX010000001">
    <property type="protein sequence ID" value="MDX5892452.1"/>
    <property type="molecule type" value="Genomic_DNA"/>
</dbReference>
<dbReference type="eggNOG" id="ENOG50345XG">
    <property type="taxonomic scope" value="Bacteria"/>
</dbReference>